<accession>A0AA88AX09</accession>
<keyword evidence="2" id="KW-1185">Reference proteome</keyword>
<dbReference type="Proteomes" id="UP001187192">
    <property type="component" value="Unassembled WGS sequence"/>
</dbReference>
<dbReference type="AlphaFoldDB" id="A0AA88AX09"/>
<comment type="caution">
    <text evidence="1">The sequence shown here is derived from an EMBL/GenBank/DDBJ whole genome shotgun (WGS) entry which is preliminary data.</text>
</comment>
<name>A0AA88AX09_FICCA</name>
<proteinExistence type="predicted"/>
<sequence length="92" mass="10239">MVLTTPLMDVELKTICIIALGDIFWLPLRPLLFTNTAKYQPWLGLRSISSSSSSSSSVHHSLPPLHLASSPSSFSLCCNFYLEMKLLMILLN</sequence>
<organism evidence="1 2">
    <name type="scientific">Ficus carica</name>
    <name type="common">Common fig</name>
    <dbReference type="NCBI Taxonomy" id="3494"/>
    <lineage>
        <taxon>Eukaryota</taxon>
        <taxon>Viridiplantae</taxon>
        <taxon>Streptophyta</taxon>
        <taxon>Embryophyta</taxon>
        <taxon>Tracheophyta</taxon>
        <taxon>Spermatophyta</taxon>
        <taxon>Magnoliopsida</taxon>
        <taxon>eudicotyledons</taxon>
        <taxon>Gunneridae</taxon>
        <taxon>Pentapetalae</taxon>
        <taxon>rosids</taxon>
        <taxon>fabids</taxon>
        <taxon>Rosales</taxon>
        <taxon>Moraceae</taxon>
        <taxon>Ficeae</taxon>
        <taxon>Ficus</taxon>
    </lineage>
</organism>
<evidence type="ECO:0000313" key="1">
    <source>
        <dbReference type="EMBL" id="GMN56488.1"/>
    </source>
</evidence>
<evidence type="ECO:0000313" key="2">
    <source>
        <dbReference type="Proteomes" id="UP001187192"/>
    </source>
</evidence>
<gene>
    <name evidence="1" type="ORF">TIFTF001_025597</name>
</gene>
<dbReference type="EMBL" id="BTGU01000063">
    <property type="protein sequence ID" value="GMN56488.1"/>
    <property type="molecule type" value="Genomic_DNA"/>
</dbReference>
<protein>
    <submittedName>
        <fullName evidence="1">Uncharacterized protein</fullName>
    </submittedName>
</protein>
<reference evidence="1" key="1">
    <citation type="submission" date="2023-07" db="EMBL/GenBank/DDBJ databases">
        <title>draft genome sequence of fig (Ficus carica).</title>
        <authorList>
            <person name="Takahashi T."/>
            <person name="Nishimura K."/>
        </authorList>
    </citation>
    <scope>NUCLEOTIDE SEQUENCE</scope>
</reference>